<dbReference type="EC" id="6.3.2.3" evidence="4 13"/>
<dbReference type="EnsemblMetazoa" id="XM_038212009.1">
    <property type="protein sequence ID" value="XP_038067937.1"/>
    <property type="gene ID" value="LOC119737559"/>
</dbReference>
<dbReference type="GO" id="GO:0000287">
    <property type="term" value="F:magnesium ion binding"/>
    <property type="evidence" value="ECO:0007669"/>
    <property type="project" value="UniProtKB-UniRule"/>
</dbReference>
<dbReference type="RefSeq" id="XP_038067936.1">
    <property type="nucleotide sequence ID" value="XM_038212008.1"/>
</dbReference>
<evidence type="ECO:0000256" key="14">
    <source>
        <dbReference type="PIRSR" id="PIRSR001558-1"/>
    </source>
</evidence>
<dbReference type="Gene3D" id="3.30.470.20">
    <property type="entry name" value="ATP-grasp fold, B domain"/>
    <property type="match status" value="1"/>
</dbReference>
<dbReference type="Gene3D" id="3.30.1490.50">
    <property type="match status" value="1"/>
</dbReference>
<feature type="binding site" evidence="14">
    <location>
        <position position="128"/>
    </location>
    <ligand>
        <name>substrate</name>
    </ligand>
</feature>
<evidence type="ECO:0000256" key="4">
    <source>
        <dbReference type="ARBA" id="ARBA00012214"/>
    </source>
</evidence>
<keyword evidence="7 13" id="KW-0317">Glutathione biosynthesis</keyword>
<feature type="binding site" evidence="15">
    <location>
        <position position="370"/>
    </location>
    <ligand>
        <name>Mg(2+)</name>
        <dbReference type="ChEBI" id="CHEBI:18420"/>
    </ligand>
</feature>
<evidence type="ECO:0000256" key="11">
    <source>
        <dbReference type="ARBA" id="ARBA00022842"/>
    </source>
</evidence>
<dbReference type="GO" id="GO:0005829">
    <property type="term" value="C:cytosol"/>
    <property type="evidence" value="ECO:0007669"/>
    <property type="project" value="TreeGrafter"/>
</dbReference>
<dbReference type="AlphaFoldDB" id="A0A914AW01"/>
<dbReference type="InterPro" id="IPR005615">
    <property type="entry name" value="Glutathione_synthase"/>
</dbReference>
<evidence type="ECO:0000256" key="5">
    <source>
        <dbReference type="ARBA" id="ARBA00020821"/>
    </source>
</evidence>
<feature type="binding site" evidence="14">
    <location>
        <begin position="366"/>
        <end position="375"/>
    </location>
    <ligand>
        <name>ATP</name>
        <dbReference type="ChEBI" id="CHEBI:30616"/>
    </ligand>
</feature>
<dbReference type="GO" id="GO:0004363">
    <property type="term" value="F:glutathione synthase activity"/>
    <property type="evidence" value="ECO:0007669"/>
    <property type="project" value="UniProtKB-UniRule"/>
</dbReference>
<dbReference type="EnsemblMetazoa" id="XM_038212007.1">
    <property type="protein sequence ID" value="XP_038067935.1"/>
    <property type="gene ID" value="LOC119737559"/>
</dbReference>
<evidence type="ECO:0000256" key="3">
    <source>
        <dbReference type="ARBA" id="ARBA00011738"/>
    </source>
</evidence>
<keyword evidence="6 13" id="KW-0436">Ligase</keyword>
<dbReference type="RefSeq" id="XP_038067935.1">
    <property type="nucleotide sequence ID" value="XM_038212007.1"/>
</dbReference>
<dbReference type="InterPro" id="IPR014049">
    <property type="entry name" value="Glutathione_synthase_N_euk"/>
</dbReference>
<sequence length="476" mass="53113">MSDDPAKYQLPSLDTSTLQYLTDCSKHYALMHGVLKRAAGSLNSSEVVTYVPHTLFPSPLPRRLYEAANQMQDSIGVLMLRVAMDREFLTTSLKSTIAVDDFTSRLMDLYQQMESEGLKKPISLCVVRPDYMVDTTGPELALKMVEINTIAAGMGGVGMQVADLHRYNMGLCDEMKAELAGNKAVMAIGEGAAKAWELYGQPSAWVLFLVSTAEYNIFDQCWLEHTMRMYNPAIRVMRRTLTDVGQRATVDQDRRLFMDGKEIAFVYFRIGYAPRQYPSETEWNARLLIERSLAVSCPSVNWHLAGTKKIQQELSKPGVLERFLDDAEAIRQIRSTFVHQYDLGLTEEGDAAAAMGIQNPEKYVLKPQREGGGNNLYNSELKAELERLSGQEERGAYILMEKIQGQVFKNYVISGPEVHQATDMVTEYGPFGVMLSRGDDVLLNKTTGYYMKSHNVNVAEGGISIGNAAMDSVALV</sequence>
<keyword evidence="8 13" id="KW-0479">Metal-binding</keyword>
<dbReference type="SUPFAM" id="SSF56059">
    <property type="entry name" value="Glutathione synthetase ATP-binding domain-like"/>
    <property type="match status" value="1"/>
</dbReference>
<dbReference type="SUPFAM" id="SSF52440">
    <property type="entry name" value="PreATP-grasp domain"/>
    <property type="match status" value="1"/>
</dbReference>
<dbReference type="Proteomes" id="UP000887568">
    <property type="component" value="Unplaced"/>
</dbReference>
<feature type="binding site" evidence="14">
    <location>
        <position position="146"/>
    </location>
    <ligand>
        <name>ATP</name>
        <dbReference type="ChEBI" id="CHEBI:30616"/>
    </ligand>
</feature>
<dbReference type="GO" id="GO:0043295">
    <property type="term" value="F:glutathione binding"/>
    <property type="evidence" value="ECO:0007669"/>
    <property type="project" value="UniProtKB-UniRule"/>
</dbReference>
<dbReference type="NCBIfam" id="TIGR01986">
    <property type="entry name" value="glut_syn_euk"/>
    <property type="match status" value="1"/>
</dbReference>
<dbReference type="InterPro" id="IPR016185">
    <property type="entry name" value="PreATP-grasp_dom_sf"/>
</dbReference>
<dbReference type="Gene3D" id="1.10.1080.10">
    <property type="entry name" value="Glutathione Synthetase, Chain A, domain 3"/>
    <property type="match status" value="1"/>
</dbReference>
<dbReference type="Pfam" id="PF03199">
    <property type="entry name" value="GSH_synthase"/>
    <property type="match status" value="1"/>
</dbReference>
<comment type="catalytic activity">
    <reaction evidence="12">
        <text>gamma-L-glutamyl-L-cysteine + glycine + ATP = glutathione + ADP + phosphate + H(+)</text>
        <dbReference type="Rhea" id="RHEA:13557"/>
        <dbReference type="ChEBI" id="CHEBI:15378"/>
        <dbReference type="ChEBI" id="CHEBI:30616"/>
        <dbReference type="ChEBI" id="CHEBI:43474"/>
        <dbReference type="ChEBI" id="CHEBI:57305"/>
        <dbReference type="ChEBI" id="CHEBI:57925"/>
        <dbReference type="ChEBI" id="CHEBI:58173"/>
        <dbReference type="ChEBI" id="CHEBI:456216"/>
        <dbReference type="EC" id="6.3.2.3"/>
    </reaction>
    <physiologicalReaction direction="left-to-right" evidence="12">
        <dbReference type="Rhea" id="RHEA:13558"/>
    </physiologicalReaction>
</comment>
<feature type="binding site" evidence="15">
    <location>
        <position position="148"/>
    </location>
    <ligand>
        <name>Mg(2+)</name>
        <dbReference type="ChEBI" id="CHEBI:18420"/>
    </ligand>
</feature>
<dbReference type="OMA" id="CPPISYH"/>
<dbReference type="OrthoDB" id="2020073at2759"/>
<feature type="binding site" evidence="15">
    <location>
        <position position="146"/>
    </location>
    <ligand>
        <name>Mg(2+)</name>
        <dbReference type="ChEBI" id="CHEBI:18420"/>
    </ligand>
</feature>
<name>A0A914AW01_PATMI</name>
<dbReference type="EnsemblMetazoa" id="XM_038212008.1">
    <property type="protein sequence ID" value="XP_038067936.1"/>
    <property type="gene ID" value="LOC119737559"/>
</dbReference>
<evidence type="ECO:0000313" key="17">
    <source>
        <dbReference type="EnsemblMetazoa" id="XP_038067937.1"/>
    </source>
</evidence>
<evidence type="ECO:0000313" key="18">
    <source>
        <dbReference type="Proteomes" id="UP000887568"/>
    </source>
</evidence>
<feature type="binding site" evidence="14">
    <location>
        <position position="460"/>
    </location>
    <ligand>
        <name>ATP</name>
        <dbReference type="ChEBI" id="CHEBI:30616"/>
    </ligand>
</feature>
<dbReference type="InterPro" id="IPR004887">
    <property type="entry name" value="GSH_synth_subst-bd"/>
</dbReference>
<evidence type="ECO:0000256" key="13">
    <source>
        <dbReference type="PIRNR" id="PIRNR001558"/>
    </source>
</evidence>
<dbReference type="RefSeq" id="XP_038067937.1">
    <property type="nucleotide sequence ID" value="XM_038212009.1"/>
</dbReference>
<feature type="binding site" evidence="14">
    <location>
        <position position="427"/>
    </location>
    <ligand>
        <name>ATP</name>
        <dbReference type="ChEBI" id="CHEBI:30616"/>
    </ligand>
</feature>
<feature type="binding site" evidence="14">
    <location>
        <position position="220"/>
    </location>
    <ligand>
        <name>substrate</name>
    </ligand>
</feature>
<dbReference type="InterPro" id="IPR037013">
    <property type="entry name" value="GSH-S_sub-bd_sf"/>
</dbReference>
<keyword evidence="18" id="KW-1185">Reference proteome</keyword>
<dbReference type="Gene3D" id="3.40.50.1760">
    <property type="entry name" value="Glutathione synthase, substrate-binding domain superfamily, eukaryotic"/>
    <property type="match status" value="1"/>
</dbReference>
<evidence type="ECO:0000256" key="8">
    <source>
        <dbReference type="ARBA" id="ARBA00022723"/>
    </source>
</evidence>
<feature type="binding site" evidence="14">
    <location>
        <position position="377"/>
    </location>
    <ligand>
        <name>ATP</name>
        <dbReference type="ChEBI" id="CHEBI:30616"/>
    </ligand>
</feature>
<evidence type="ECO:0000256" key="7">
    <source>
        <dbReference type="ARBA" id="ARBA00022684"/>
    </source>
</evidence>
<dbReference type="Pfam" id="PF03917">
    <property type="entry name" value="GSH_synth_ATP"/>
    <property type="match status" value="1"/>
</dbReference>
<evidence type="ECO:0000256" key="6">
    <source>
        <dbReference type="ARBA" id="ARBA00022598"/>
    </source>
</evidence>
<dbReference type="GO" id="GO:0005524">
    <property type="term" value="F:ATP binding"/>
    <property type="evidence" value="ECO:0007669"/>
    <property type="project" value="UniProtKB-UniRule"/>
</dbReference>
<dbReference type="InterPro" id="IPR014042">
    <property type="entry name" value="Glutathione_synthase_a-hlx"/>
</dbReference>
<keyword evidence="9 13" id="KW-0547">Nucleotide-binding</keyword>
<comment type="pathway">
    <text evidence="1 13">Sulfur metabolism; glutathione biosynthesis; glutathione from L-cysteine and L-glutamate: step 2/2.</text>
</comment>
<feature type="domain" description="Glutathione synthase substrate-binding" evidence="16">
    <location>
        <begin position="205"/>
        <end position="305"/>
    </location>
</feature>
<comment type="similarity">
    <text evidence="2 13">Belongs to the eukaryotic GSH synthase family.</text>
</comment>
<keyword evidence="10 13" id="KW-0067">ATP-binding</keyword>
<organism evidence="17 18">
    <name type="scientific">Patiria miniata</name>
    <name type="common">Bat star</name>
    <name type="synonym">Asterina miniata</name>
    <dbReference type="NCBI Taxonomy" id="46514"/>
    <lineage>
        <taxon>Eukaryota</taxon>
        <taxon>Metazoa</taxon>
        <taxon>Echinodermata</taxon>
        <taxon>Eleutherozoa</taxon>
        <taxon>Asterozoa</taxon>
        <taxon>Asteroidea</taxon>
        <taxon>Valvatacea</taxon>
        <taxon>Valvatida</taxon>
        <taxon>Asterinidae</taxon>
        <taxon>Patiria</taxon>
    </lineage>
</organism>
<dbReference type="InterPro" id="IPR014709">
    <property type="entry name" value="Glutathione_synthase_C_euk"/>
</dbReference>
<dbReference type="FunFam" id="3.40.50.1760:FF:000001">
    <property type="entry name" value="Glutathione synthetase"/>
    <property type="match status" value="1"/>
</dbReference>
<evidence type="ECO:0000256" key="12">
    <source>
        <dbReference type="ARBA" id="ARBA00048871"/>
    </source>
</evidence>
<dbReference type="Gene3D" id="3.30.1490.80">
    <property type="match status" value="1"/>
</dbReference>
<dbReference type="FunFam" id="3.30.1490.50:FF:000002">
    <property type="entry name" value="Glutathione synthetase"/>
    <property type="match status" value="1"/>
</dbReference>
<evidence type="ECO:0000256" key="2">
    <source>
        <dbReference type="ARBA" id="ARBA00010385"/>
    </source>
</evidence>
<comment type="subunit">
    <text evidence="3">Homodimer.</text>
</comment>
<evidence type="ECO:0000259" key="16">
    <source>
        <dbReference type="Pfam" id="PF03199"/>
    </source>
</evidence>
<evidence type="ECO:0000256" key="15">
    <source>
        <dbReference type="PIRSR" id="PIRSR001558-2"/>
    </source>
</evidence>
<keyword evidence="11 13" id="KW-0460">Magnesium</keyword>
<feature type="binding site" evidence="14">
    <location>
        <begin position="400"/>
        <end position="403"/>
    </location>
    <ligand>
        <name>ATP</name>
        <dbReference type="ChEBI" id="CHEBI:30616"/>
    </ligand>
</feature>
<reference evidence="17" key="1">
    <citation type="submission" date="2022-11" db="UniProtKB">
        <authorList>
            <consortium name="EnsemblMetazoa"/>
        </authorList>
    </citation>
    <scope>IDENTIFICATION</scope>
</reference>
<proteinExistence type="inferred from homology"/>
<evidence type="ECO:0000256" key="10">
    <source>
        <dbReference type="ARBA" id="ARBA00022840"/>
    </source>
</evidence>
<dbReference type="PANTHER" id="PTHR11130:SF0">
    <property type="entry name" value="GLUTATHIONE SYNTHETASE"/>
    <property type="match status" value="1"/>
</dbReference>
<feature type="binding site" evidence="14">
    <location>
        <position position="308"/>
    </location>
    <ligand>
        <name>ATP</name>
        <dbReference type="ChEBI" id="CHEBI:30616"/>
    </ligand>
</feature>
<comment type="cofactor">
    <cofactor evidence="13 15">
        <name>Mg(2+)</name>
        <dbReference type="ChEBI" id="CHEBI:18420"/>
    </cofactor>
    <text evidence="13 15">Binds 1 Mg(2+) ion per subunit.</text>
</comment>
<dbReference type="PIRSF" id="PIRSF001558">
    <property type="entry name" value="GSHase"/>
    <property type="match status" value="1"/>
</dbReference>
<evidence type="ECO:0000256" key="9">
    <source>
        <dbReference type="ARBA" id="ARBA00022741"/>
    </source>
</evidence>
<protein>
    <recommendedName>
        <fullName evidence="5 13">Glutathione synthetase</fullName>
        <shortName evidence="13">GSH-S</shortName>
        <ecNumber evidence="4 13">6.3.2.3</ecNumber>
    </recommendedName>
</protein>
<accession>A0A914AW01</accession>
<evidence type="ECO:0000256" key="1">
    <source>
        <dbReference type="ARBA" id="ARBA00004965"/>
    </source>
</evidence>
<dbReference type="PANTHER" id="PTHR11130">
    <property type="entry name" value="GLUTATHIONE SYNTHETASE"/>
    <property type="match status" value="1"/>
</dbReference>
<dbReference type="GeneID" id="119737559"/>